<accession>A0A371CR79</accession>
<dbReference type="Proteomes" id="UP000256964">
    <property type="component" value="Unassembled WGS sequence"/>
</dbReference>
<dbReference type="STRING" id="139420.A0A371CR79"/>
<keyword evidence="2" id="KW-1185">Reference proteome</keyword>
<name>A0A371CR79_9APHY</name>
<evidence type="ECO:0000313" key="2">
    <source>
        <dbReference type="Proteomes" id="UP000256964"/>
    </source>
</evidence>
<sequence>MTRTRASQLEGLDSGVIPVEPAKCSMQILIERVGQAALKRTVNRRQFPMTPAYAFTDYRSQGQTIPFVIVDIKSPPGPSKLSLFNLYVALSRSSGRETIRLLRDFEDQLFLQEHDSDLLDEDLRLDAMDRGTKTWWKALGRTRAGGAQTNA</sequence>
<gene>
    <name evidence="1" type="ORF">OH76DRAFT_1362174</name>
</gene>
<dbReference type="OrthoDB" id="2986975at2759"/>
<dbReference type="AlphaFoldDB" id="A0A371CR79"/>
<organism evidence="1 2">
    <name type="scientific">Lentinus brumalis</name>
    <dbReference type="NCBI Taxonomy" id="2498619"/>
    <lineage>
        <taxon>Eukaryota</taxon>
        <taxon>Fungi</taxon>
        <taxon>Dikarya</taxon>
        <taxon>Basidiomycota</taxon>
        <taxon>Agaricomycotina</taxon>
        <taxon>Agaricomycetes</taxon>
        <taxon>Polyporales</taxon>
        <taxon>Polyporaceae</taxon>
        <taxon>Lentinus</taxon>
    </lineage>
</organism>
<reference evidence="1 2" key="1">
    <citation type="journal article" date="2018" name="Biotechnol. Biofuels">
        <title>Integrative visual omics of the white-rot fungus Polyporus brumalis exposes the biotechnological potential of its oxidative enzymes for delignifying raw plant biomass.</title>
        <authorList>
            <person name="Miyauchi S."/>
            <person name="Rancon A."/>
            <person name="Drula E."/>
            <person name="Hage H."/>
            <person name="Chaduli D."/>
            <person name="Favel A."/>
            <person name="Grisel S."/>
            <person name="Henrissat B."/>
            <person name="Herpoel-Gimbert I."/>
            <person name="Ruiz-Duenas F.J."/>
            <person name="Chevret D."/>
            <person name="Hainaut M."/>
            <person name="Lin J."/>
            <person name="Wang M."/>
            <person name="Pangilinan J."/>
            <person name="Lipzen A."/>
            <person name="Lesage-Meessen L."/>
            <person name="Navarro D."/>
            <person name="Riley R."/>
            <person name="Grigoriev I.V."/>
            <person name="Zhou S."/>
            <person name="Raouche S."/>
            <person name="Rosso M.N."/>
        </authorList>
    </citation>
    <scope>NUCLEOTIDE SEQUENCE [LARGE SCALE GENOMIC DNA]</scope>
    <source>
        <strain evidence="1 2">BRFM 1820</strain>
    </source>
</reference>
<proteinExistence type="predicted"/>
<dbReference type="CDD" id="cd18809">
    <property type="entry name" value="SF1_C_RecD"/>
    <property type="match status" value="1"/>
</dbReference>
<dbReference type="EMBL" id="KZ857477">
    <property type="protein sequence ID" value="RDX42769.1"/>
    <property type="molecule type" value="Genomic_DNA"/>
</dbReference>
<evidence type="ECO:0008006" key="3">
    <source>
        <dbReference type="Google" id="ProtNLM"/>
    </source>
</evidence>
<dbReference type="InterPro" id="IPR027417">
    <property type="entry name" value="P-loop_NTPase"/>
</dbReference>
<evidence type="ECO:0000313" key="1">
    <source>
        <dbReference type="EMBL" id="RDX42769.1"/>
    </source>
</evidence>
<protein>
    <recommendedName>
        <fullName evidence="3">UvrD-like helicase C-terminal domain-containing protein</fullName>
    </recommendedName>
</protein>
<dbReference type="SUPFAM" id="SSF52540">
    <property type="entry name" value="P-loop containing nucleoside triphosphate hydrolases"/>
    <property type="match status" value="1"/>
</dbReference>